<evidence type="ECO:0008006" key="4">
    <source>
        <dbReference type="Google" id="ProtNLM"/>
    </source>
</evidence>
<comment type="caution">
    <text evidence="2">The sequence shown here is derived from an EMBL/GenBank/DDBJ whole genome shotgun (WGS) entry which is preliminary data.</text>
</comment>
<keyword evidence="3" id="KW-1185">Reference proteome</keyword>
<reference evidence="2 3" key="1">
    <citation type="journal article" date="2014" name="Nature">
        <title>An environmental bacterial taxon with a large and distinct metabolic repertoire.</title>
        <authorList>
            <person name="Wilson M.C."/>
            <person name="Mori T."/>
            <person name="Ruckert C."/>
            <person name="Uria A.R."/>
            <person name="Helf M.J."/>
            <person name="Takada K."/>
            <person name="Gernert C."/>
            <person name="Steffens U.A."/>
            <person name="Heycke N."/>
            <person name="Schmitt S."/>
            <person name="Rinke C."/>
            <person name="Helfrich E.J."/>
            <person name="Brachmann A.O."/>
            <person name="Gurgui C."/>
            <person name="Wakimoto T."/>
            <person name="Kracht M."/>
            <person name="Crusemann M."/>
            <person name="Hentschel U."/>
            <person name="Abe I."/>
            <person name="Matsunaga S."/>
            <person name="Kalinowski J."/>
            <person name="Takeyama H."/>
            <person name="Piel J."/>
        </authorList>
    </citation>
    <scope>NUCLEOTIDE SEQUENCE [LARGE SCALE GENOMIC DNA]</scope>
    <source>
        <strain evidence="3">TSY1</strain>
    </source>
</reference>
<feature type="transmembrane region" description="Helical" evidence="1">
    <location>
        <begin position="189"/>
        <end position="207"/>
    </location>
</feature>
<feature type="transmembrane region" description="Helical" evidence="1">
    <location>
        <begin position="131"/>
        <end position="150"/>
    </location>
</feature>
<proteinExistence type="predicted"/>
<feature type="transmembrane region" description="Helical" evidence="1">
    <location>
        <begin position="238"/>
        <end position="258"/>
    </location>
</feature>
<evidence type="ECO:0000256" key="1">
    <source>
        <dbReference type="SAM" id="Phobius"/>
    </source>
</evidence>
<feature type="transmembrane region" description="Helical" evidence="1">
    <location>
        <begin position="52"/>
        <end position="70"/>
    </location>
</feature>
<protein>
    <recommendedName>
        <fullName evidence="4">Oligosaccharide repeat unit polymerase</fullName>
    </recommendedName>
</protein>
<evidence type="ECO:0000313" key="3">
    <source>
        <dbReference type="Proteomes" id="UP000019141"/>
    </source>
</evidence>
<dbReference type="Proteomes" id="UP000019141">
    <property type="component" value="Unassembled WGS sequence"/>
</dbReference>
<evidence type="ECO:0000313" key="2">
    <source>
        <dbReference type="EMBL" id="ETW98285.1"/>
    </source>
</evidence>
<dbReference type="HOGENOM" id="CLU_592762_0_0_7"/>
<keyword evidence="1" id="KW-1133">Transmembrane helix</keyword>
<dbReference type="AlphaFoldDB" id="W4LKS5"/>
<keyword evidence="1" id="KW-0812">Transmembrane</keyword>
<sequence length="485" mass="54201">MVYPLQPRLLLWGLVAGGIGIAVFWSSPMAGAAFGVLFCMTGMTWRAEEPPILAFCLAYQWCFIATGYIYQQVTGTYPGLERVAHIELAVGLSLLGLLTLATGIRFGIHLLHQQEIAAPKQISGAHTAYPIPRLFLWVIGLYSLNWFVRLTPMTLYFDAAQLIYNLLALRTIFFAMLVLIVLQTQVGYGYAVAAFIYVLLPQLASMMSHFKESFFVLSIALLGQWRPWLPTATDPRHARLLCTMIAFGSALLAMAIFWEGGIKPIWRPAMMHSQVTGAPLQKLSAFIDVVHTASQRLDVRQATKDLASRMASSAGYFSHVLARVPAIIDYEHGRLTLRAFTHVVQPRFFFPHKPNLGGDSWLVRKYAGIHVADEKQGTSVGLSYMAQFYIDFGLPGMFIPLFLYGLLIGLIYQSLRFAAPSPLFFQSIVMVIFLQHFMSYEGEIAKLLGGLIQTWLFFLLFLHVCAPWLHRHLLAHSAVPVNAPA</sequence>
<feature type="transmembrane region" description="Helical" evidence="1">
    <location>
        <begin position="90"/>
        <end position="111"/>
    </location>
</feature>
<feature type="transmembrane region" description="Helical" evidence="1">
    <location>
        <begin position="162"/>
        <end position="182"/>
    </location>
</feature>
<feature type="transmembrane region" description="Helical" evidence="1">
    <location>
        <begin position="417"/>
        <end position="435"/>
    </location>
</feature>
<feature type="transmembrane region" description="Helical" evidence="1">
    <location>
        <begin position="388"/>
        <end position="411"/>
    </location>
</feature>
<gene>
    <name evidence="2" type="ORF">ETSY1_19380</name>
</gene>
<name>W4LKS5_ENTF1</name>
<keyword evidence="1" id="KW-0472">Membrane</keyword>
<feature type="transmembrane region" description="Helical" evidence="1">
    <location>
        <begin position="12"/>
        <end position="40"/>
    </location>
</feature>
<accession>W4LKS5</accession>
<feature type="transmembrane region" description="Helical" evidence="1">
    <location>
        <begin position="447"/>
        <end position="469"/>
    </location>
</feature>
<dbReference type="EMBL" id="AZHW01000567">
    <property type="protein sequence ID" value="ETW98285.1"/>
    <property type="molecule type" value="Genomic_DNA"/>
</dbReference>
<organism evidence="2 3">
    <name type="scientific">Entotheonella factor</name>
    <dbReference type="NCBI Taxonomy" id="1429438"/>
    <lineage>
        <taxon>Bacteria</taxon>
        <taxon>Pseudomonadati</taxon>
        <taxon>Nitrospinota/Tectimicrobiota group</taxon>
        <taxon>Candidatus Tectimicrobiota</taxon>
        <taxon>Candidatus Entotheonellia</taxon>
        <taxon>Candidatus Entotheonellales</taxon>
        <taxon>Candidatus Entotheonellaceae</taxon>
        <taxon>Candidatus Entotheonella</taxon>
    </lineage>
</organism>